<dbReference type="GO" id="GO:0000011">
    <property type="term" value="P:vacuole inheritance"/>
    <property type="evidence" value="ECO:0007669"/>
    <property type="project" value="TreeGrafter"/>
</dbReference>
<dbReference type="AlphaFoldDB" id="A0A4P6XHI8"/>
<feature type="compositionally biased region" description="Basic and acidic residues" evidence="1">
    <location>
        <begin position="851"/>
        <end position="860"/>
    </location>
</feature>
<feature type="region of interest" description="Disordered" evidence="1">
    <location>
        <begin position="408"/>
        <end position="456"/>
    </location>
</feature>
<dbReference type="Proteomes" id="UP000292447">
    <property type="component" value="Chromosome I"/>
</dbReference>
<dbReference type="PANTHER" id="PTHR28258:SF1">
    <property type="entry name" value="VACUOLAR SEGREGATION PROTEIN 7"/>
    <property type="match status" value="1"/>
</dbReference>
<feature type="region of interest" description="Disordered" evidence="1">
    <location>
        <begin position="194"/>
        <end position="219"/>
    </location>
</feature>
<feature type="region of interest" description="Disordered" evidence="1">
    <location>
        <begin position="839"/>
        <end position="860"/>
    </location>
</feature>
<feature type="compositionally biased region" description="Low complexity" evidence="1">
    <location>
        <begin position="261"/>
        <end position="271"/>
    </location>
</feature>
<feature type="transmembrane region" description="Helical" evidence="2">
    <location>
        <begin position="700"/>
        <end position="722"/>
    </location>
</feature>
<dbReference type="GO" id="GO:0010513">
    <property type="term" value="P:positive regulation of phosphatidylinositol biosynthetic process"/>
    <property type="evidence" value="ECO:0007669"/>
    <property type="project" value="TreeGrafter"/>
</dbReference>
<organism evidence="3 4">
    <name type="scientific">Metschnikowia aff. pulcherrima</name>
    <dbReference type="NCBI Taxonomy" id="2163413"/>
    <lineage>
        <taxon>Eukaryota</taxon>
        <taxon>Fungi</taxon>
        <taxon>Dikarya</taxon>
        <taxon>Ascomycota</taxon>
        <taxon>Saccharomycotina</taxon>
        <taxon>Pichiomycetes</taxon>
        <taxon>Metschnikowiaceae</taxon>
        <taxon>Metschnikowia</taxon>
    </lineage>
</organism>
<dbReference type="GO" id="GO:1903778">
    <property type="term" value="P:protein localization to vacuolar membrane"/>
    <property type="evidence" value="ECO:0007669"/>
    <property type="project" value="TreeGrafter"/>
</dbReference>
<feature type="compositionally biased region" description="Polar residues" evidence="1">
    <location>
        <begin position="40"/>
        <end position="49"/>
    </location>
</feature>
<feature type="compositionally biased region" description="Basic and acidic residues" evidence="1">
    <location>
        <begin position="418"/>
        <end position="427"/>
    </location>
</feature>
<feature type="region of interest" description="Disordered" evidence="1">
    <location>
        <begin position="1"/>
        <end position="104"/>
    </location>
</feature>
<feature type="region of interest" description="Disordered" evidence="1">
    <location>
        <begin position="653"/>
        <end position="688"/>
    </location>
</feature>
<keyword evidence="4" id="KW-1185">Reference proteome</keyword>
<keyword evidence="2" id="KW-0812">Transmembrane</keyword>
<dbReference type="GO" id="GO:0070772">
    <property type="term" value="C:PAS complex"/>
    <property type="evidence" value="ECO:0007669"/>
    <property type="project" value="TreeGrafter"/>
</dbReference>
<reference evidence="4" key="1">
    <citation type="submission" date="2019-03" db="EMBL/GenBank/DDBJ databases">
        <title>Snf2 controls pulcherriminic acid biosynthesis and connects pigmentation and antifungal activity of the yeast Metschnikowia pulcherrima.</title>
        <authorList>
            <person name="Gore-Lloyd D."/>
            <person name="Sumann I."/>
            <person name="Brachmann A.O."/>
            <person name="Schneeberger K."/>
            <person name="Ortiz-Merino R.A."/>
            <person name="Moreno-Beltran M."/>
            <person name="Schlaefli M."/>
            <person name="Kirner P."/>
            <person name="Santos Kron A."/>
            <person name="Wolfe K.H."/>
            <person name="Piel J."/>
            <person name="Ahrens C.H."/>
            <person name="Henk D."/>
            <person name="Freimoser F.M."/>
        </authorList>
    </citation>
    <scope>NUCLEOTIDE SEQUENCE [LARGE SCALE GENOMIC DNA]</scope>
    <source>
        <strain evidence="4">APC 1.2</strain>
    </source>
</reference>
<feature type="compositionally biased region" description="Basic and acidic residues" evidence="1">
    <location>
        <begin position="653"/>
        <end position="663"/>
    </location>
</feature>
<keyword evidence="2" id="KW-1133">Transmembrane helix</keyword>
<evidence type="ECO:0000256" key="1">
    <source>
        <dbReference type="SAM" id="MobiDB-lite"/>
    </source>
</evidence>
<evidence type="ECO:0000256" key="2">
    <source>
        <dbReference type="SAM" id="Phobius"/>
    </source>
</evidence>
<proteinExistence type="predicted"/>
<dbReference type="STRING" id="2163413.A0A4P6XHI8"/>
<gene>
    <name evidence="3" type="primary">MPUL0A12750</name>
    <name evidence="3" type="ORF">METSCH_A12750</name>
</gene>
<dbReference type="PANTHER" id="PTHR28258">
    <property type="entry name" value="VACUOLAR SEGREGATION PROTEIN 7"/>
    <property type="match status" value="1"/>
</dbReference>
<name>A0A4P6XHI8_9ASCO</name>
<protein>
    <submittedName>
        <fullName evidence="3">Segregation subunit 7</fullName>
    </submittedName>
</protein>
<evidence type="ECO:0000313" key="4">
    <source>
        <dbReference type="Proteomes" id="UP000292447"/>
    </source>
</evidence>
<accession>A0A4P6XHI8</accession>
<dbReference type="GO" id="GO:0000329">
    <property type="term" value="C:fungal-type vacuole membrane"/>
    <property type="evidence" value="ECO:0007669"/>
    <property type="project" value="TreeGrafter"/>
</dbReference>
<feature type="compositionally biased region" description="Pro residues" evidence="1">
    <location>
        <begin position="1"/>
        <end position="10"/>
    </location>
</feature>
<evidence type="ECO:0000313" key="3">
    <source>
        <dbReference type="EMBL" id="QBM86630.1"/>
    </source>
</evidence>
<keyword evidence="2" id="KW-0472">Membrane</keyword>
<feature type="compositionally biased region" description="Low complexity" evidence="1">
    <location>
        <begin position="515"/>
        <end position="527"/>
    </location>
</feature>
<sequence>MPPTHPPDARSPPEVASVHPGPTMLVSHSPLKTTVERRQSMASLSQPGVSQFGHHEDKHTTSNESRVSSAAHALSAPHLANVSAGTSGSSATPTSASGVKGVTGPSVINKQLLSKLNKSLKEKQKTTNARDTQTKNPALIQNVLSTSPQFAAVSNIAGNVSTSNLDHGNVLGVASYDDHAKSETNEGDILSVTSTAHNQSKDGAAKSKAKRKSKKIAKQNSTRTDFFAAKLASAVDDVESSDSDETFVYETNAHEFENESNEASSNPAVSNLSPPIVSQRDQRSVEAVVQSENIDNAPPSMQMVQDNISVSGSLKNAPFETNMNSLAGEQKIEEDKEVASYVPSMIASRAESIHSLQSCKPNLRNSFHATPPTTTGIRSQVPVGLTSHNEYHAFSDPYLEGHTRFLRPTRKSSSHSILSDDKKDHILRSPHSPYGQSKQGPQPGIAEHPQNTNRPYQEGLYAYGEEDGTGDEASSHGDSHLIYTAHNIHEPTVTSGSKGGESLVAGYKPRSNKPSTTSSKLRSTTSKLFDKKGAQPRRYSTIPDDIDIEDFDDELIYYDNNNVRFPYYNHGSLNESSSLLNGHRLPHHRSLNLNFNGRRAAANPRSTRYVSLGYAPPVAYTNGNKKNDIFPFPYPDGQPQSFYGFDEYDEESHLETDKAENRKQVKGRSSFSPPNTRFMLPRKSSHDQPGNEKLKIVRSVIYTLIGVICILSVGFILGFLLASTKDLANVSILGINHATVSQDELVFNVVIEALNPGWLTVSLEELELDIFAKSGYLEQPETSATVETVLLGTVLNFESALRFEGSFINRQVTQQTGEIKLVGPGKNLTGSQVHKLSSSATSILRDDEDPKEPHVPSDNSDKWAIISKHPFDLILRGVIKYNLPWSSNVKSVVVNKMGFIDPSQTF</sequence>
<feature type="region of interest" description="Disordered" evidence="1">
    <location>
        <begin position="256"/>
        <end position="280"/>
    </location>
</feature>
<dbReference type="Pfam" id="PF12751">
    <property type="entry name" value="Vac7"/>
    <property type="match status" value="2"/>
</dbReference>
<feature type="region of interest" description="Disordered" evidence="1">
    <location>
        <begin position="490"/>
        <end position="540"/>
    </location>
</feature>
<dbReference type="InterPro" id="IPR024260">
    <property type="entry name" value="Vac7"/>
</dbReference>
<dbReference type="EMBL" id="CP034456">
    <property type="protein sequence ID" value="QBM86630.1"/>
    <property type="molecule type" value="Genomic_DNA"/>
</dbReference>
<feature type="compositionally biased region" description="Low complexity" evidence="1">
    <location>
        <begin position="68"/>
        <end position="98"/>
    </location>
</feature>
<feature type="compositionally biased region" description="Basic residues" evidence="1">
    <location>
        <begin position="207"/>
        <end position="217"/>
    </location>
</feature>